<dbReference type="STRING" id="49186.SAMN05421647_105320"/>
<dbReference type="Pfam" id="PF00795">
    <property type="entry name" value="CN_hydrolase"/>
    <property type="match status" value="1"/>
</dbReference>
<dbReference type="InterPro" id="IPR044149">
    <property type="entry name" value="Nitrilases_CHs"/>
</dbReference>
<dbReference type="AlphaFoldDB" id="A0A1N6TFY8"/>
<evidence type="ECO:0000313" key="4">
    <source>
        <dbReference type="EMBL" id="SIQ52245.1"/>
    </source>
</evidence>
<protein>
    <submittedName>
        <fullName evidence="4">Nitrilase</fullName>
    </submittedName>
</protein>
<organism evidence="4 5">
    <name type="scientific">Marinobacterium stanieri</name>
    <dbReference type="NCBI Taxonomy" id="49186"/>
    <lineage>
        <taxon>Bacteria</taxon>
        <taxon>Pseudomonadati</taxon>
        <taxon>Pseudomonadota</taxon>
        <taxon>Gammaproteobacteria</taxon>
        <taxon>Oceanospirillales</taxon>
        <taxon>Oceanospirillaceae</taxon>
        <taxon>Marinobacterium</taxon>
    </lineage>
</organism>
<feature type="active site" description="Proton acceptor" evidence="2">
    <location>
        <position position="46"/>
    </location>
</feature>
<proteinExistence type="inferred from homology"/>
<dbReference type="InterPro" id="IPR003010">
    <property type="entry name" value="C-N_Hydrolase"/>
</dbReference>
<dbReference type="RefSeq" id="WP_076463156.1">
    <property type="nucleotide sequence ID" value="NZ_FTMN01000005.1"/>
</dbReference>
<dbReference type="Proteomes" id="UP000186895">
    <property type="component" value="Unassembled WGS sequence"/>
</dbReference>
<dbReference type="EMBL" id="FTMN01000005">
    <property type="protein sequence ID" value="SIQ52245.1"/>
    <property type="molecule type" value="Genomic_DNA"/>
</dbReference>
<dbReference type="eggNOG" id="COG0388">
    <property type="taxonomic scope" value="Bacteria"/>
</dbReference>
<name>A0A1N6TFY8_9GAMM</name>
<gene>
    <name evidence="4" type="ORF">SAMN05421647_105320</name>
</gene>
<dbReference type="PANTHER" id="PTHR46044">
    <property type="entry name" value="NITRILASE"/>
    <property type="match status" value="1"/>
</dbReference>
<dbReference type="InterPro" id="IPR000132">
    <property type="entry name" value="Nitrilase/CN_hydratase_CS"/>
</dbReference>
<dbReference type="GO" id="GO:0000257">
    <property type="term" value="F:nitrilase activity"/>
    <property type="evidence" value="ECO:0007669"/>
    <property type="project" value="UniProtKB-ARBA"/>
</dbReference>
<sequence length="320" mass="35016">MSSLSTKVAIVQKPPVWLDLQQTLSCAIDSLNEAVGQGAQLVMFPEAYLPGYPTWIWRLKPGGDMALGNQLHTQLRHNAVDIDRGDLDGFCEAIKAAGAVVVIGMNELDSRYSGTTLFNSVAVIDADGQILNVHRKLMPTNPERMVWGMGDASGLKVVQTAVGRIGCMICWESYMPLARFALYAQDIELYLAPTWDSGETWLASMNHIAREGGCHVLSTATAVQGSDLPDSFPERDRLFTPDEWINPGDAVVVKPFGGVVAGPLHQEKGIVYADLDLEAARSARKALDVSGHYNRPDLFNLEIDRRAKPPVHFQDDTEGL</sequence>
<dbReference type="PROSITE" id="PS00920">
    <property type="entry name" value="NITRIL_CHT_1"/>
    <property type="match status" value="1"/>
</dbReference>
<dbReference type="SUPFAM" id="SSF56317">
    <property type="entry name" value="Carbon-nitrogen hydrolase"/>
    <property type="match status" value="1"/>
</dbReference>
<evidence type="ECO:0000313" key="5">
    <source>
        <dbReference type="Proteomes" id="UP000186895"/>
    </source>
</evidence>
<feature type="domain" description="CN hydrolase" evidence="3">
    <location>
        <begin position="6"/>
        <end position="277"/>
    </location>
</feature>
<dbReference type="PROSITE" id="PS50263">
    <property type="entry name" value="CN_HYDROLASE"/>
    <property type="match status" value="1"/>
</dbReference>
<dbReference type="PANTHER" id="PTHR46044:SF1">
    <property type="entry name" value="CN HYDROLASE DOMAIN-CONTAINING PROTEIN"/>
    <property type="match status" value="1"/>
</dbReference>
<dbReference type="CDD" id="cd07564">
    <property type="entry name" value="nitrilases_CHs"/>
    <property type="match status" value="1"/>
</dbReference>
<dbReference type="InterPro" id="IPR036526">
    <property type="entry name" value="C-N_Hydrolase_sf"/>
</dbReference>
<dbReference type="Gene3D" id="3.60.110.10">
    <property type="entry name" value="Carbon-nitrogen hydrolase"/>
    <property type="match status" value="1"/>
</dbReference>
<reference evidence="4 5" key="1">
    <citation type="submission" date="2017-01" db="EMBL/GenBank/DDBJ databases">
        <authorList>
            <person name="Mah S.A."/>
            <person name="Swanson W.J."/>
            <person name="Moy G.W."/>
            <person name="Vacquier V.D."/>
        </authorList>
    </citation>
    <scope>NUCLEOTIDE SEQUENCE [LARGE SCALE GENOMIC DNA]</scope>
    <source>
        <strain evidence="4 5">DSM 7027</strain>
    </source>
</reference>
<evidence type="ECO:0000256" key="1">
    <source>
        <dbReference type="ARBA" id="ARBA00008129"/>
    </source>
</evidence>
<evidence type="ECO:0000259" key="3">
    <source>
        <dbReference type="PROSITE" id="PS50263"/>
    </source>
</evidence>
<evidence type="ECO:0000256" key="2">
    <source>
        <dbReference type="PROSITE-ProRule" id="PRU10139"/>
    </source>
</evidence>
<keyword evidence="5" id="KW-1185">Reference proteome</keyword>
<comment type="similarity">
    <text evidence="1">Belongs to the carbon-nitrogen hydrolase superfamily. Nitrilase family.</text>
</comment>
<accession>A0A1N6TFY8</accession>